<dbReference type="AlphaFoldDB" id="A0A6I9URB0"/>
<name>A0A6I9URB0_BACDO</name>
<dbReference type="Proteomes" id="UP001652620">
    <property type="component" value="Chromosome 1"/>
</dbReference>
<dbReference type="RefSeq" id="XP_011199959.2">
    <property type="nucleotide sequence ID" value="XM_011201657.4"/>
</dbReference>
<dbReference type="PANTHER" id="PTHR21719">
    <property type="entry name" value="FI06402P-RELATED"/>
    <property type="match status" value="1"/>
</dbReference>
<evidence type="ECO:0000313" key="6">
    <source>
        <dbReference type="RefSeq" id="XP_011199958.2"/>
    </source>
</evidence>
<keyword evidence="2" id="KW-0732">Signal</keyword>
<evidence type="ECO:0000313" key="5">
    <source>
        <dbReference type="RefSeq" id="XP_011199957.2"/>
    </source>
</evidence>
<feature type="region of interest" description="Disordered" evidence="1">
    <location>
        <begin position="122"/>
        <end position="189"/>
    </location>
</feature>
<feature type="region of interest" description="Disordered" evidence="1">
    <location>
        <begin position="207"/>
        <end position="246"/>
    </location>
</feature>
<proteinExistence type="predicted"/>
<feature type="region of interest" description="Disordered" evidence="1">
    <location>
        <begin position="308"/>
        <end position="330"/>
    </location>
</feature>
<feature type="compositionally biased region" description="Basic and acidic residues" evidence="1">
    <location>
        <begin position="435"/>
        <end position="455"/>
    </location>
</feature>
<feature type="compositionally biased region" description="Acidic residues" evidence="1">
    <location>
        <begin position="463"/>
        <end position="473"/>
    </location>
</feature>
<dbReference type="RefSeq" id="XP_011199958.2">
    <property type="nucleotide sequence ID" value="XM_011201656.4"/>
</dbReference>
<feature type="compositionally biased region" description="Low complexity" evidence="1">
    <location>
        <begin position="75"/>
        <end position="85"/>
    </location>
</feature>
<dbReference type="InterPro" id="IPR029034">
    <property type="entry name" value="Cystine-knot_cytokine"/>
</dbReference>
<evidence type="ECO:0000313" key="7">
    <source>
        <dbReference type="RefSeq" id="XP_011199959.2"/>
    </source>
</evidence>
<evidence type="ECO:0000313" key="4">
    <source>
        <dbReference type="RefSeq" id="XP_011199955.2"/>
    </source>
</evidence>
<dbReference type="Gene3D" id="2.10.90.10">
    <property type="entry name" value="Cystine-knot cytokines"/>
    <property type="match status" value="1"/>
</dbReference>
<feature type="compositionally biased region" description="Basic residues" evidence="1">
    <location>
        <begin position="53"/>
        <end position="65"/>
    </location>
</feature>
<dbReference type="RefSeq" id="XP_011199955.2">
    <property type="nucleotide sequence ID" value="XM_011201653.4"/>
</dbReference>
<feature type="compositionally biased region" description="Low complexity" evidence="1">
    <location>
        <begin position="420"/>
        <end position="433"/>
    </location>
</feature>
<feature type="compositionally biased region" description="Basic residues" evidence="1">
    <location>
        <begin position="128"/>
        <end position="144"/>
    </location>
</feature>
<dbReference type="SUPFAM" id="SSF57501">
    <property type="entry name" value="Cystine-knot cytokines"/>
    <property type="match status" value="1"/>
</dbReference>
<feature type="chain" id="PRO_5045018980" evidence="2">
    <location>
        <begin position="20"/>
        <end position="768"/>
    </location>
</feature>
<dbReference type="OrthoDB" id="6370328at2759"/>
<evidence type="ECO:0000256" key="2">
    <source>
        <dbReference type="SAM" id="SignalP"/>
    </source>
</evidence>
<evidence type="ECO:0000256" key="1">
    <source>
        <dbReference type="SAM" id="MobiDB-lite"/>
    </source>
</evidence>
<sequence>MQNLLAVVVVLTCLGVQIAQPLATSYDDETRRGLELLENENLVQQHHVRHRTAHLRTAHHSRHRQHADVREAAKSESAAAAASESTTPALPDDATESLYLQHAAHKQQQHKLRLQLDLDNRLQQQQQQHKHNALHAHAHHRNAQKSRTTTTTSTTTATDNDTEAVVDASEEELVKPTWPPTKHNEHTINADEANKGTQNYYHQPIIRQQQQHQQQQQLQQQQHQQHHKHHKLQPAADLSRTSATPMTSVPHIIPPPAAAAPAVDLPVQTHINKLVHASSQINVDTDSNTTSAAHSTVGGLKERIAIAETHGAGLTTENTSNDKDKTRDYEDDDLEYYDYNADDDEANESNAEQQPLAVPDIGYGYGYDSGIDGGIEDVEWRPAHVTSDYLRTAHHQQLRHNQEQWQAQMQLQRRQHWYRQEQQPQQQQQQQQQYEIEHSRVARDHHRVQSEELHNNHLAYDTSADDEYADDEPDRGSREQEIKRKYTLDTPEGVQKDHNAYVQSQKSPTQLAIEHYNHMKVATRCRRPIPRVIHVSNYTFKTYHPSYTILYRCGEDTGCCRSMGQTCTVKEYVNVPLYFMVELVNSSNSRKHPEVLMLRNDTECHCINRTYLTSTPEFITRDKRSDLAYRRRTRSHIAAFDGTLDAANQLEERSDLEYDSEKSREAVCRCPRHFDVFQEDIRWEATQRHHESQTNVARTYNCRCDCADANASCQRFKNGDEGFAMDDRRCIAERLCSVPNCSFGIYNEQIGRCPRSNRKLKRHNNGFG</sequence>
<dbReference type="KEGG" id="bdr:105223801"/>
<feature type="signal peptide" evidence="2">
    <location>
        <begin position="1"/>
        <end position="19"/>
    </location>
</feature>
<evidence type="ECO:0000313" key="8">
    <source>
        <dbReference type="RefSeq" id="XP_029405115.2"/>
    </source>
</evidence>
<dbReference type="GO" id="GO:0035099">
    <property type="term" value="P:hemocyte migration"/>
    <property type="evidence" value="ECO:0007669"/>
    <property type="project" value="TreeGrafter"/>
</dbReference>
<evidence type="ECO:0000313" key="3">
    <source>
        <dbReference type="Proteomes" id="UP001652620"/>
    </source>
</evidence>
<gene>
    <name evidence="4 5 6 7 8" type="primary">LOC105223801</name>
</gene>
<reference evidence="3 4" key="1">
    <citation type="submission" date="2025-05" db="UniProtKB">
        <authorList>
            <consortium name="RefSeq"/>
        </authorList>
    </citation>
    <scope>NUCLEOTIDE SEQUENCE [LARGE SCALE GENOMIC DNA]</scope>
    <source>
        <tissue evidence="4 5">Adult</tissue>
    </source>
</reference>
<feature type="region of interest" description="Disordered" evidence="1">
    <location>
        <begin position="416"/>
        <end position="496"/>
    </location>
</feature>
<keyword evidence="3" id="KW-1185">Reference proteome</keyword>
<feature type="region of interest" description="Disordered" evidence="1">
    <location>
        <begin position="53"/>
        <end position="92"/>
    </location>
</feature>
<dbReference type="GeneID" id="105223801"/>
<feature type="compositionally biased region" description="Acidic residues" evidence="1">
    <location>
        <begin position="160"/>
        <end position="171"/>
    </location>
</feature>
<protein>
    <submittedName>
        <fullName evidence="4 5">Uncharacterized protein LOC105223801</fullName>
    </submittedName>
</protein>
<feature type="compositionally biased region" description="Low complexity" evidence="1">
    <location>
        <begin position="148"/>
        <end position="159"/>
    </location>
</feature>
<dbReference type="RefSeq" id="XP_011199957.2">
    <property type="nucleotide sequence ID" value="XM_011201655.4"/>
</dbReference>
<organism evidence="3 6">
    <name type="scientific">Bactrocera dorsalis</name>
    <name type="common">Oriental fruit fly</name>
    <name type="synonym">Dacus dorsalis</name>
    <dbReference type="NCBI Taxonomy" id="27457"/>
    <lineage>
        <taxon>Eukaryota</taxon>
        <taxon>Metazoa</taxon>
        <taxon>Ecdysozoa</taxon>
        <taxon>Arthropoda</taxon>
        <taxon>Hexapoda</taxon>
        <taxon>Insecta</taxon>
        <taxon>Pterygota</taxon>
        <taxon>Neoptera</taxon>
        <taxon>Endopterygota</taxon>
        <taxon>Diptera</taxon>
        <taxon>Brachycera</taxon>
        <taxon>Muscomorpha</taxon>
        <taxon>Tephritoidea</taxon>
        <taxon>Tephritidae</taxon>
        <taxon>Bactrocera</taxon>
        <taxon>Bactrocera</taxon>
    </lineage>
</organism>
<dbReference type="PANTHER" id="PTHR21719:SF1">
    <property type="entry name" value="FI06402P-RELATED"/>
    <property type="match status" value="1"/>
</dbReference>
<dbReference type="RefSeq" id="XP_029405115.2">
    <property type="nucleotide sequence ID" value="XM_029549255.2"/>
</dbReference>
<feature type="compositionally biased region" description="Low complexity" evidence="1">
    <location>
        <begin position="208"/>
        <end position="223"/>
    </location>
</feature>
<accession>A0A6I9URB0</accession>
<feature type="compositionally biased region" description="Basic and acidic residues" evidence="1">
    <location>
        <begin position="474"/>
        <end position="487"/>
    </location>
</feature>